<proteinExistence type="predicted"/>
<dbReference type="RefSeq" id="WP_255389927.1">
    <property type="nucleotide sequence ID" value="NZ_CP101508.1"/>
</dbReference>
<gene>
    <name evidence="1" type="ORF">NNL38_05010</name>
</gene>
<name>A0ABY5GI52_9GAMM</name>
<dbReference type="EMBL" id="CP101508">
    <property type="protein sequence ID" value="UTV28608.1"/>
    <property type="molecule type" value="Genomic_DNA"/>
</dbReference>
<accession>A0ABY5GI52</accession>
<keyword evidence="2" id="KW-1185">Reference proteome</keyword>
<organism evidence="1 2">
    <name type="scientific">Photobacterium atrarenae</name>
    <dbReference type="NCBI Taxonomy" id="865757"/>
    <lineage>
        <taxon>Bacteria</taxon>
        <taxon>Pseudomonadati</taxon>
        <taxon>Pseudomonadota</taxon>
        <taxon>Gammaproteobacteria</taxon>
        <taxon>Vibrionales</taxon>
        <taxon>Vibrionaceae</taxon>
        <taxon>Photobacterium</taxon>
    </lineage>
</organism>
<dbReference type="Pfam" id="PF12266">
    <property type="entry name" value="DUF3613"/>
    <property type="match status" value="1"/>
</dbReference>
<evidence type="ECO:0000313" key="2">
    <source>
        <dbReference type="Proteomes" id="UP001057998"/>
    </source>
</evidence>
<sequence>MRFQFTDVMGVGAALLAASLFSAPALALKGPRMTSALAPPAKSIPMPPRYSSAYQPAPAPNITLRTKGSVGYPGQKSETRVWLNLQAGGMLATDYNDTLSPKAADKAQQRMVQSFSNPIPAKFIADSMGGG</sequence>
<dbReference type="Proteomes" id="UP001057998">
    <property type="component" value="Chromosome 1"/>
</dbReference>
<reference evidence="1" key="1">
    <citation type="submission" date="2022-07" db="EMBL/GenBank/DDBJ databases">
        <title>Genome sequencing of Photobacterium atrarenae GJH2-4.</title>
        <authorList>
            <person name="Park S.-J."/>
        </authorList>
    </citation>
    <scope>NUCLEOTIDE SEQUENCE</scope>
    <source>
        <strain evidence="1">GJH2-4</strain>
    </source>
</reference>
<protein>
    <submittedName>
        <fullName evidence="1">DUF3613 domain-containing protein</fullName>
    </submittedName>
</protein>
<dbReference type="InterPro" id="IPR022053">
    <property type="entry name" value="DUF3613"/>
</dbReference>
<evidence type="ECO:0000313" key="1">
    <source>
        <dbReference type="EMBL" id="UTV28608.1"/>
    </source>
</evidence>